<dbReference type="EMBL" id="JAIWQS010000011">
    <property type="protein sequence ID" value="KAJ8751120.1"/>
    <property type="molecule type" value="Genomic_DNA"/>
</dbReference>
<dbReference type="PANTHER" id="PTHR33831:SF5">
    <property type="entry name" value="OS07G0102300 PROTEIN"/>
    <property type="match status" value="1"/>
</dbReference>
<evidence type="ECO:0000259" key="1">
    <source>
        <dbReference type="Pfam" id="PF26584"/>
    </source>
</evidence>
<protein>
    <recommendedName>
        <fullName evidence="1">At1g61900-like C-terminal domain-containing protein</fullName>
    </recommendedName>
</protein>
<dbReference type="InterPro" id="IPR059003">
    <property type="entry name" value="At1g61900_C"/>
</dbReference>
<dbReference type="Proteomes" id="UP001159364">
    <property type="component" value="Linkage Group LG11"/>
</dbReference>
<organism evidence="2 3">
    <name type="scientific">Erythroxylum novogranatense</name>
    <dbReference type="NCBI Taxonomy" id="1862640"/>
    <lineage>
        <taxon>Eukaryota</taxon>
        <taxon>Viridiplantae</taxon>
        <taxon>Streptophyta</taxon>
        <taxon>Embryophyta</taxon>
        <taxon>Tracheophyta</taxon>
        <taxon>Spermatophyta</taxon>
        <taxon>Magnoliopsida</taxon>
        <taxon>eudicotyledons</taxon>
        <taxon>Gunneridae</taxon>
        <taxon>Pentapetalae</taxon>
        <taxon>rosids</taxon>
        <taxon>fabids</taxon>
        <taxon>Malpighiales</taxon>
        <taxon>Erythroxylaceae</taxon>
        <taxon>Erythroxylum</taxon>
    </lineage>
</organism>
<accession>A0AAV8SG03</accession>
<sequence length="260" mass="29147">MATGHLLFVKGLCSKLQTTEIVIFNMDVIGSASSTERRLNVFLPLISPDTAPRLALKASEVLSIESSNSLPGHSNRISDCKHVVLRWLAGKLDPSHAKEVLRGLSNCNVNKGEHVLKSCGNIISNKEECCNSMESYISHLQKQSLITNLQALDCATTLGMKLQKSNITMDVYSLCHITLIDFSLQVAKEGAFLTLNIIFCSVHCNQTHFCPQDEDNFLCPVHRNQTSHCLQFLFCPILPYPVLSCHCVYYFYINFLCWIF</sequence>
<dbReference type="Pfam" id="PF26584">
    <property type="entry name" value="At1g61900"/>
    <property type="match status" value="1"/>
</dbReference>
<gene>
    <name evidence="2" type="ORF">K2173_016301</name>
</gene>
<name>A0AAV8SG03_9ROSI</name>
<keyword evidence="3" id="KW-1185">Reference proteome</keyword>
<evidence type="ECO:0000313" key="2">
    <source>
        <dbReference type="EMBL" id="KAJ8751120.1"/>
    </source>
</evidence>
<dbReference type="InterPro" id="IPR040336">
    <property type="entry name" value="At1g61900-like"/>
</dbReference>
<proteinExistence type="predicted"/>
<dbReference type="PANTHER" id="PTHR33831">
    <property type="entry name" value="GPI-ANCHORED PROTEIN"/>
    <property type="match status" value="1"/>
</dbReference>
<evidence type="ECO:0000313" key="3">
    <source>
        <dbReference type="Proteomes" id="UP001159364"/>
    </source>
</evidence>
<dbReference type="GO" id="GO:0005886">
    <property type="term" value="C:plasma membrane"/>
    <property type="evidence" value="ECO:0007669"/>
    <property type="project" value="TreeGrafter"/>
</dbReference>
<reference evidence="2 3" key="1">
    <citation type="submission" date="2021-09" db="EMBL/GenBank/DDBJ databases">
        <title>Genomic insights and catalytic innovation underlie evolution of tropane alkaloids biosynthesis.</title>
        <authorList>
            <person name="Wang Y.-J."/>
            <person name="Tian T."/>
            <person name="Huang J.-P."/>
            <person name="Huang S.-X."/>
        </authorList>
    </citation>
    <scope>NUCLEOTIDE SEQUENCE [LARGE SCALE GENOMIC DNA]</scope>
    <source>
        <strain evidence="2">KIB-2018</strain>
        <tissue evidence="2">Leaf</tissue>
    </source>
</reference>
<feature type="domain" description="At1g61900-like C-terminal" evidence="1">
    <location>
        <begin position="110"/>
        <end position="176"/>
    </location>
</feature>
<comment type="caution">
    <text evidence="2">The sequence shown here is derived from an EMBL/GenBank/DDBJ whole genome shotgun (WGS) entry which is preliminary data.</text>
</comment>
<dbReference type="AlphaFoldDB" id="A0AAV8SG03"/>